<name>A0A0W0DPM4_CANGB</name>
<evidence type="ECO:0000313" key="3">
    <source>
        <dbReference type="Proteomes" id="UP000054886"/>
    </source>
</evidence>
<dbReference type="VEuPathDB" id="FungiDB:B1J91_A03190g"/>
<reference evidence="2 3" key="1">
    <citation type="submission" date="2015-10" db="EMBL/GenBank/DDBJ databases">
        <title>Draft genomes sequences of Candida glabrata isolates 1A, 1B, 2A, 2B, 3A and 3B.</title>
        <authorList>
            <person name="Haavelsrud O.E."/>
            <person name="Gaustad P."/>
        </authorList>
    </citation>
    <scope>NUCLEOTIDE SEQUENCE [LARGE SCALE GENOMIC DNA]</scope>
    <source>
        <strain evidence="2">910700640</strain>
    </source>
</reference>
<evidence type="ECO:0000313" key="2">
    <source>
        <dbReference type="EMBL" id="KTB13742.1"/>
    </source>
</evidence>
<dbReference type="VEuPathDB" id="FungiDB:CAGL0A03190g"/>
<dbReference type="EMBL" id="LLZZ01000006">
    <property type="protein sequence ID" value="KTB13742.1"/>
    <property type="molecule type" value="Genomic_DNA"/>
</dbReference>
<evidence type="ECO:0000313" key="1">
    <source>
        <dbReference type="EMBL" id="KTA95997.1"/>
    </source>
</evidence>
<protein>
    <submittedName>
        <fullName evidence="2">Central kinetochore subunit NKP1</fullName>
    </submittedName>
</protein>
<sequence>MNISVPESQVYADITGFIEQQQRELTNINEYLDDSDAVPVEVQELVELGYRNKLRSKTRTTATDLLVKNVYELENEWKLRTMTEMMDIIGDIPKHSIGSELRESIEDPAGHSHNAAIDDLIEDILKLPQLQLADTAHEDDDNAQLLREYRNLKNDVIDKCNEIVASRQELRDMDINLEPVRSLLKAIPHSSEGDIRQYFIDYQGQLESVVKELSLVVEEAYKQSENDPIMRGKLADIINNM</sequence>
<dbReference type="VEuPathDB" id="FungiDB:GVI51_A03025"/>
<proteinExistence type="predicted"/>
<gene>
    <name evidence="1" type="ORF">AO440_005503</name>
    <name evidence="2" type="ORF">AO440_005717</name>
</gene>
<organism evidence="2 3">
    <name type="scientific">Candida glabrata</name>
    <name type="common">Yeast</name>
    <name type="synonym">Torulopsis glabrata</name>
    <dbReference type="NCBI Taxonomy" id="5478"/>
    <lineage>
        <taxon>Eukaryota</taxon>
        <taxon>Fungi</taxon>
        <taxon>Dikarya</taxon>
        <taxon>Ascomycota</taxon>
        <taxon>Saccharomycotina</taxon>
        <taxon>Saccharomycetes</taxon>
        <taxon>Saccharomycetales</taxon>
        <taxon>Saccharomycetaceae</taxon>
        <taxon>Nakaseomyces</taxon>
    </lineage>
</organism>
<dbReference type="AlphaFoldDB" id="A0A0W0DPM4"/>
<dbReference type="VEuPathDB" id="FungiDB:GWK60_A03069"/>
<dbReference type="GO" id="GO:0000776">
    <property type="term" value="C:kinetochore"/>
    <property type="evidence" value="ECO:0007669"/>
    <property type="project" value="EnsemblFungi"/>
</dbReference>
<dbReference type="Proteomes" id="UP000054886">
    <property type="component" value="Unassembled WGS sequence"/>
</dbReference>
<comment type="caution">
    <text evidence="2">The sequence shown here is derived from an EMBL/GenBank/DDBJ whole genome shotgun (WGS) entry which is preliminary data.</text>
</comment>
<accession>A0A0W0DPM4</accession>
<dbReference type="EMBL" id="LLZZ01000177">
    <property type="protein sequence ID" value="KTA95997.1"/>
    <property type="molecule type" value="Genomic_DNA"/>
</dbReference>